<dbReference type="InterPro" id="IPR016024">
    <property type="entry name" value="ARM-type_fold"/>
</dbReference>
<dbReference type="PROSITE" id="PS00916">
    <property type="entry name" value="PI3_4_KINASE_2"/>
    <property type="match status" value="1"/>
</dbReference>
<dbReference type="EC" id="2.7.1.67" evidence="2"/>
<dbReference type="PROSITE" id="PS51545">
    <property type="entry name" value="PIK_HELICAL"/>
    <property type="match status" value="1"/>
</dbReference>
<dbReference type="STRING" id="78915.A0A4P9XUS7"/>
<dbReference type="SUPFAM" id="SSF56112">
    <property type="entry name" value="Protein kinase-like (PK-like)"/>
    <property type="match status" value="1"/>
</dbReference>
<dbReference type="PANTHER" id="PTHR10048:SF22">
    <property type="entry name" value="PHOSPHATIDYLINOSITOL 4-KINASE BETA"/>
    <property type="match status" value="1"/>
</dbReference>
<sequence>SNSLLLRLFNSEFFNSWIAVSYLFRYPENIGIQHYLCNELRKFPLNEIEFFLPQFCHLLISRPTESVALESFLLDRCQVSTHIAILTFWYLQAYRADLSSRPFSKSFRICRRMFNRVRDILFADEQALEEIQRRRNRVRENTFPAMIGISCVMAAVAAPRMLEPAGQMAVVQGRKIRSYRDPAKAEAAAAAAAAAAKLHRGKAFSFSRFIEKATNSLRPEQGRRRQRRDTNGSILGAASGSGGADETASLSGLGDSGIADVEPERRGRLLTSHYFHSEMQFVMALVDISKRLCNVPRSARQSSLQAELTLLNHNLPADVCVPLWCPATAEHPYHHQVVRIALQDSVVLNSAEKVPYLLLVEVLEHEVEPDEQEMGRWEADSEPDEELPRQRSPSIDIDDEDTDELAAGPDEFSERMRTAAVMLAQLAEQSKRDGAIRERIIREMMALEEERILKMKTEGVSSGIDERDLMNVIKKDKDDPSAAVLRESWEMKQARIRASSPFGHHPNWRLLSVIVKTGDDLRQEQLALQLIREMQRIWQQAKVDVWVKYYRILVTSNGSGLMETIKNSVSIHSLKKEGYTRNLNQRGLVFTLYDYFVKEFGDPSSDEFLRAQDCFMRSLAGYSVVSYVLQLKDRHNGNVLLDNEGHLIHIDFGFMLSNSPGSVGFEMAPFKLPQEYLDILGGVDSEKFREFKQLLKKAFLAVRKSAENLVLLIEMMQK</sequence>
<dbReference type="Gene3D" id="6.10.140.1260">
    <property type="match status" value="1"/>
</dbReference>
<dbReference type="Gene3D" id="3.30.1010.10">
    <property type="entry name" value="Phosphatidylinositol 3-kinase Catalytic Subunit, Chain A, domain 4"/>
    <property type="match status" value="1"/>
</dbReference>
<dbReference type="Proteomes" id="UP000271241">
    <property type="component" value="Unassembled WGS sequence"/>
</dbReference>
<dbReference type="GO" id="GO:0048015">
    <property type="term" value="P:phosphatidylinositol-mediated signaling"/>
    <property type="evidence" value="ECO:0007669"/>
    <property type="project" value="TreeGrafter"/>
</dbReference>
<dbReference type="PANTHER" id="PTHR10048">
    <property type="entry name" value="PHOSPHATIDYLINOSITOL KINASE"/>
    <property type="match status" value="1"/>
</dbReference>
<dbReference type="GO" id="GO:0046854">
    <property type="term" value="P:phosphatidylinositol phosphate biosynthetic process"/>
    <property type="evidence" value="ECO:0007669"/>
    <property type="project" value="InterPro"/>
</dbReference>
<evidence type="ECO:0000256" key="1">
    <source>
        <dbReference type="ARBA" id="ARBA00001686"/>
    </source>
</evidence>
<evidence type="ECO:0000313" key="9">
    <source>
        <dbReference type="Proteomes" id="UP000271241"/>
    </source>
</evidence>
<evidence type="ECO:0000256" key="4">
    <source>
        <dbReference type="ARBA" id="ARBA00022777"/>
    </source>
</evidence>
<comment type="catalytic activity">
    <reaction evidence="1">
        <text>a 1,2-diacyl-sn-glycero-3-phospho-(1D-myo-inositol) + ATP = a 1,2-diacyl-sn-glycero-3-phospho-(1D-myo-inositol 4-phosphate) + ADP + H(+)</text>
        <dbReference type="Rhea" id="RHEA:19877"/>
        <dbReference type="ChEBI" id="CHEBI:15378"/>
        <dbReference type="ChEBI" id="CHEBI:30616"/>
        <dbReference type="ChEBI" id="CHEBI:57880"/>
        <dbReference type="ChEBI" id="CHEBI:58178"/>
        <dbReference type="ChEBI" id="CHEBI:456216"/>
        <dbReference type="EC" id="2.7.1.67"/>
    </reaction>
</comment>
<feature type="domain" description="PIK helical" evidence="7">
    <location>
        <begin position="1"/>
        <end position="117"/>
    </location>
</feature>
<feature type="compositionally biased region" description="Low complexity" evidence="5">
    <location>
        <begin position="232"/>
        <end position="249"/>
    </location>
</feature>
<dbReference type="SUPFAM" id="SSF48371">
    <property type="entry name" value="ARM repeat"/>
    <property type="match status" value="1"/>
</dbReference>
<dbReference type="GO" id="GO:0004430">
    <property type="term" value="F:1-phosphatidylinositol 4-kinase activity"/>
    <property type="evidence" value="ECO:0007669"/>
    <property type="project" value="UniProtKB-EC"/>
</dbReference>
<dbReference type="InterPro" id="IPR021601">
    <property type="entry name" value="Phosphatidylino_kinase_fungi"/>
</dbReference>
<dbReference type="InterPro" id="IPR001263">
    <property type="entry name" value="PI3K_accessory_dom"/>
</dbReference>
<reference evidence="9" key="1">
    <citation type="journal article" date="2018" name="Nat. Microbiol.">
        <title>Leveraging single-cell genomics to expand the fungal tree of life.</title>
        <authorList>
            <person name="Ahrendt S.R."/>
            <person name="Quandt C.A."/>
            <person name="Ciobanu D."/>
            <person name="Clum A."/>
            <person name="Salamov A."/>
            <person name="Andreopoulos B."/>
            <person name="Cheng J.F."/>
            <person name="Woyke T."/>
            <person name="Pelin A."/>
            <person name="Henrissat B."/>
            <person name="Reynolds N.K."/>
            <person name="Benny G.L."/>
            <person name="Smith M.E."/>
            <person name="James T.Y."/>
            <person name="Grigoriev I.V."/>
        </authorList>
    </citation>
    <scope>NUCLEOTIDE SEQUENCE [LARGE SCALE GENOMIC DNA]</scope>
    <source>
        <strain evidence="9">RSA 1356</strain>
    </source>
</reference>
<dbReference type="InterPro" id="IPR018936">
    <property type="entry name" value="PI3/4_kinase_CS"/>
</dbReference>
<dbReference type="Pfam" id="PF00454">
    <property type="entry name" value="PI3_PI4_kinase"/>
    <property type="match status" value="1"/>
</dbReference>
<accession>A0A4P9XUS7</accession>
<protein>
    <recommendedName>
        <fullName evidence="2">1-phosphatidylinositol 4-kinase</fullName>
        <ecNumber evidence="2">2.7.1.67</ecNumber>
    </recommendedName>
</protein>
<keyword evidence="3" id="KW-0808">Transferase</keyword>
<dbReference type="GO" id="GO:0005737">
    <property type="term" value="C:cytoplasm"/>
    <property type="evidence" value="ECO:0007669"/>
    <property type="project" value="TreeGrafter"/>
</dbReference>
<dbReference type="SMART" id="SM00146">
    <property type="entry name" value="PI3Kc"/>
    <property type="match status" value="1"/>
</dbReference>
<dbReference type="InterPro" id="IPR011009">
    <property type="entry name" value="Kinase-like_dom_sf"/>
</dbReference>
<evidence type="ECO:0000256" key="3">
    <source>
        <dbReference type="ARBA" id="ARBA00022679"/>
    </source>
</evidence>
<evidence type="ECO:0000313" key="8">
    <source>
        <dbReference type="EMBL" id="RKP09988.1"/>
    </source>
</evidence>
<feature type="domain" description="PI3K/PI4K catalytic" evidence="6">
    <location>
        <begin position="478"/>
        <end position="718"/>
    </location>
</feature>
<dbReference type="Pfam" id="PF11522">
    <property type="entry name" value="Pik1"/>
    <property type="match status" value="1"/>
</dbReference>
<dbReference type="GO" id="GO:0016020">
    <property type="term" value="C:membrane"/>
    <property type="evidence" value="ECO:0007669"/>
    <property type="project" value="TreeGrafter"/>
</dbReference>
<gene>
    <name evidence="8" type="ORF">THASP1DRAFT_9588</name>
</gene>
<dbReference type="EMBL" id="KZ992476">
    <property type="protein sequence ID" value="RKP09988.1"/>
    <property type="molecule type" value="Genomic_DNA"/>
</dbReference>
<dbReference type="InterPro" id="IPR036940">
    <property type="entry name" value="PI3/4_kinase_cat_sf"/>
</dbReference>
<feature type="non-terminal residue" evidence="8">
    <location>
        <position position="718"/>
    </location>
</feature>
<dbReference type="AlphaFoldDB" id="A0A4P9XUS7"/>
<evidence type="ECO:0000259" key="7">
    <source>
        <dbReference type="PROSITE" id="PS51545"/>
    </source>
</evidence>
<dbReference type="Gene3D" id="1.10.1070.11">
    <property type="entry name" value="Phosphatidylinositol 3-/4-kinase, catalytic domain"/>
    <property type="match status" value="1"/>
</dbReference>
<proteinExistence type="predicted"/>
<dbReference type="PROSITE" id="PS50290">
    <property type="entry name" value="PI3_4_KINASE_3"/>
    <property type="match status" value="1"/>
</dbReference>
<feature type="region of interest" description="Disordered" evidence="5">
    <location>
        <begin position="369"/>
        <end position="403"/>
    </location>
</feature>
<evidence type="ECO:0000256" key="2">
    <source>
        <dbReference type="ARBA" id="ARBA00012169"/>
    </source>
</evidence>
<keyword evidence="4 8" id="KW-0418">Kinase</keyword>
<dbReference type="InterPro" id="IPR000403">
    <property type="entry name" value="PI3/4_kinase_cat_dom"/>
</dbReference>
<feature type="region of interest" description="Disordered" evidence="5">
    <location>
        <begin position="215"/>
        <end position="259"/>
    </location>
</feature>
<feature type="non-terminal residue" evidence="8">
    <location>
        <position position="1"/>
    </location>
</feature>
<organism evidence="8 9">
    <name type="scientific">Thamnocephalis sphaerospora</name>
    <dbReference type="NCBI Taxonomy" id="78915"/>
    <lineage>
        <taxon>Eukaryota</taxon>
        <taxon>Fungi</taxon>
        <taxon>Fungi incertae sedis</taxon>
        <taxon>Zoopagomycota</taxon>
        <taxon>Zoopagomycotina</taxon>
        <taxon>Zoopagomycetes</taxon>
        <taxon>Zoopagales</taxon>
        <taxon>Sigmoideomycetaceae</taxon>
        <taxon>Thamnocephalis</taxon>
    </lineage>
</organism>
<evidence type="ECO:0000259" key="6">
    <source>
        <dbReference type="PROSITE" id="PS50290"/>
    </source>
</evidence>
<name>A0A4P9XUS7_9FUNG</name>
<dbReference type="Pfam" id="PF21245">
    <property type="entry name" value="PI4KB-PIK1_PIK"/>
    <property type="match status" value="1"/>
</dbReference>
<dbReference type="InterPro" id="IPR049160">
    <property type="entry name" value="PI4KB-PIK1_PIK"/>
</dbReference>
<dbReference type="PROSITE" id="PS00915">
    <property type="entry name" value="PI3_4_KINASE_1"/>
    <property type="match status" value="1"/>
</dbReference>
<dbReference type="OrthoDB" id="10264149at2759"/>
<dbReference type="InterPro" id="IPR015433">
    <property type="entry name" value="PI3/4_kinase"/>
</dbReference>
<keyword evidence="9" id="KW-1185">Reference proteome</keyword>
<evidence type="ECO:0000256" key="5">
    <source>
        <dbReference type="SAM" id="MobiDB-lite"/>
    </source>
</evidence>